<dbReference type="AlphaFoldDB" id="A0A498K9X2"/>
<organism evidence="1 2">
    <name type="scientific">Malus domestica</name>
    <name type="common">Apple</name>
    <name type="synonym">Pyrus malus</name>
    <dbReference type="NCBI Taxonomy" id="3750"/>
    <lineage>
        <taxon>Eukaryota</taxon>
        <taxon>Viridiplantae</taxon>
        <taxon>Streptophyta</taxon>
        <taxon>Embryophyta</taxon>
        <taxon>Tracheophyta</taxon>
        <taxon>Spermatophyta</taxon>
        <taxon>Magnoliopsida</taxon>
        <taxon>eudicotyledons</taxon>
        <taxon>Gunneridae</taxon>
        <taxon>Pentapetalae</taxon>
        <taxon>rosids</taxon>
        <taxon>fabids</taxon>
        <taxon>Rosales</taxon>
        <taxon>Rosaceae</taxon>
        <taxon>Amygdaloideae</taxon>
        <taxon>Maleae</taxon>
        <taxon>Malus</taxon>
    </lineage>
</organism>
<evidence type="ECO:0000313" key="2">
    <source>
        <dbReference type="Proteomes" id="UP000290289"/>
    </source>
</evidence>
<gene>
    <name evidence="1" type="ORF">DVH24_038522</name>
</gene>
<reference evidence="1 2" key="1">
    <citation type="submission" date="2018-10" db="EMBL/GenBank/DDBJ databases">
        <title>A high-quality apple genome assembly.</title>
        <authorList>
            <person name="Hu J."/>
        </authorList>
    </citation>
    <scope>NUCLEOTIDE SEQUENCE [LARGE SCALE GENOMIC DNA]</scope>
    <source>
        <strain evidence="2">cv. HFTH1</strain>
        <tissue evidence="1">Young leaf</tissue>
    </source>
</reference>
<name>A0A498K9X2_MALDO</name>
<evidence type="ECO:0000313" key="1">
    <source>
        <dbReference type="EMBL" id="RXI04248.1"/>
    </source>
</evidence>
<dbReference type="EMBL" id="RDQH01000329">
    <property type="protein sequence ID" value="RXI04248.1"/>
    <property type="molecule type" value="Genomic_DNA"/>
</dbReference>
<protein>
    <submittedName>
        <fullName evidence="1">Uncharacterized protein</fullName>
    </submittedName>
</protein>
<dbReference type="Proteomes" id="UP000290289">
    <property type="component" value="Chromosome 3"/>
</dbReference>
<sequence>MLEIVSKLECVPLRPTPLFPSSVELPHFSLIFSSYPYLFLVSFPQATQLLTTTFSDDFKHQTTTILVSKHGTSAETLDSNLKSENHASQTRENSSEFIAFPTKRPKLAVTFKPFSSHLRPSFGLDLEMEDLLLMIIFINSFMEQQRFDEVQGLLGRCICPKMSAFKYFLH</sequence>
<keyword evidence="2" id="KW-1185">Reference proteome</keyword>
<comment type="caution">
    <text evidence="1">The sequence shown here is derived from an EMBL/GenBank/DDBJ whole genome shotgun (WGS) entry which is preliminary data.</text>
</comment>
<accession>A0A498K9X2</accession>
<proteinExistence type="predicted"/>